<dbReference type="STRING" id="390241.SAMN04488023_1173"/>
<accession>A0A1H9S763</accession>
<dbReference type="RefSeq" id="WP_090885410.1">
    <property type="nucleotide sequence ID" value="NZ_FOGG01000017.1"/>
</dbReference>
<dbReference type="EMBL" id="FOGG01000017">
    <property type="protein sequence ID" value="SER80896.1"/>
    <property type="molecule type" value="Genomic_DNA"/>
</dbReference>
<dbReference type="OrthoDB" id="706425at2"/>
<dbReference type="Proteomes" id="UP000199572">
    <property type="component" value="Unassembled WGS sequence"/>
</dbReference>
<proteinExistence type="predicted"/>
<name>A0A1H9S763_9SPHI</name>
<reference evidence="1 2" key="1">
    <citation type="submission" date="2016-10" db="EMBL/GenBank/DDBJ databases">
        <authorList>
            <person name="de Groot N.N."/>
        </authorList>
    </citation>
    <scope>NUCLEOTIDE SEQUENCE [LARGE SCALE GENOMIC DNA]</scope>
    <source>
        <strain evidence="1 2">DSM 18610</strain>
    </source>
</reference>
<sequence length="234" mass="27631">MSVAELTLEILGERLLAQFDSKKFVEWAVSALKLGCESENLFILAGLDDEATEEREKYFWKSVQDLDIEVARTEDELIYCYALMIADKAIKKEIGIDYAFSQMLKIVYASDYEHRYLPFFYINEDLDYIRYDNSIWITSGLTAENSKEFILEEFKIFVEMERLMIPCGERDKCYCERCKQLNTPVTKIKYQLRKPFKCLVWSCGFCRSDKLIFDSRHEVKKMIIEAYQQSAPYL</sequence>
<keyword evidence="2" id="KW-1185">Reference proteome</keyword>
<gene>
    <name evidence="1" type="ORF">SAMN04488023_1173</name>
</gene>
<evidence type="ECO:0000313" key="2">
    <source>
        <dbReference type="Proteomes" id="UP000199572"/>
    </source>
</evidence>
<dbReference type="AlphaFoldDB" id="A0A1H9S763"/>
<organism evidence="1 2">
    <name type="scientific">Pedobacter rhizosphaerae</name>
    <dbReference type="NCBI Taxonomy" id="390241"/>
    <lineage>
        <taxon>Bacteria</taxon>
        <taxon>Pseudomonadati</taxon>
        <taxon>Bacteroidota</taxon>
        <taxon>Sphingobacteriia</taxon>
        <taxon>Sphingobacteriales</taxon>
        <taxon>Sphingobacteriaceae</taxon>
        <taxon>Pedobacter</taxon>
    </lineage>
</organism>
<evidence type="ECO:0000313" key="1">
    <source>
        <dbReference type="EMBL" id="SER80896.1"/>
    </source>
</evidence>
<protein>
    <submittedName>
        <fullName evidence="1">Uncharacterized protein</fullName>
    </submittedName>
</protein>